<dbReference type="EMBL" id="LLXJ01007041">
    <property type="protein sequence ID" value="PKB93896.1"/>
    <property type="molecule type" value="Genomic_DNA"/>
</dbReference>
<dbReference type="VEuPathDB" id="FungiDB:RhiirFUN_025953"/>
<sequence length="110" mass="12311">MFIILTQFRNIWNICIYDTNDGTWINMSASGIELSPRYFHTTVLNGLIIIYGGSDRRYYPVPDQISVLDTNVTPFIWSTPSKINTAPSSAPFGGHTATLVGNYMIAFDGR</sequence>
<dbReference type="AlphaFoldDB" id="A0A2N0NH59"/>
<evidence type="ECO:0000313" key="2">
    <source>
        <dbReference type="Proteomes" id="UP000232722"/>
    </source>
</evidence>
<organism evidence="1 2">
    <name type="scientific">Rhizophagus irregularis</name>
    <dbReference type="NCBI Taxonomy" id="588596"/>
    <lineage>
        <taxon>Eukaryota</taxon>
        <taxon>Fungi</taxon>
        <taxon>Fungi incertae sedis</taxon>
        <taxon>Mucoromycota</taxon>
        <taxon>Glomeromycotina</taxon>
        <taxon>Glomeromycetes</taxon>
        <taxon>Glomerales</taxon>
        <taxon>Glomeraceae</taxon>
        <taxon>Rhizophagus</taxon>
    </lineage>
</organism>
<evidence type="ECO:0000313" key="1">
    <source>
        <dbReference type="EMBL" id="PKB93896.1"/>
    </source>
</evidence>
<gene>
    <name evidence="1" type="ORF">RhiirA5_440064</name>
</gene>
<protein>
    <recommendedName>
        <fullName evidence="3">Galactose oxidase</fullName>
    </recommendedName>
</protein>
<accession>A0A2N0NH59</accession>
<dbReference type="InterPro" id="IPR011043">
    <property type="entry name" value="Gal_Oxase/kelch_b-propeller"/>
</dbReference>
<dbReference type="SUPFAM" id="SSF50965">
    <property type="entry name" value="Galactose oxidase, central domain"/>
    <property type="match status" value="1"/>
</dbReference>
<comment type="caution">
    <text evidence="1">The sequence shown here is derived from an EMBL/GenBank/DDBJ whole genome shotgun (WGS) entry which is preliminary data.</text>
</comment>
<proteinExistence type="predicted"/>
<dbReference type="Proteomes" id="UP000232722">
    <property type="component" value="Unassembled WGS sequence"/>
</dbReference>
<dbReference type="InterPro" id="IPR015915">
    <property type="entry name" value="Kelch-typ_b-propeller"/>
</dbReference>
<dbReference type="Gene3D" id="2.120.10.80">
    <property type="entry name" value="Kelch-type beta propeller"/>
    <property type="match status" value="1"/>
</dbReference>
<reference evidence="1 2" key="1">
    <citation type="submission" date="2016-04" db="EMBL/GenBank/DDBJ databases">
        <title>Genome analyses suggest a sexual origin of heterokaryosis in a supposedly ancient asexual fungus.</title>
        <authorList>
            <person name="Ropars J."/>
            <person name="Sedzielewska K."/>
            <person name="Noel J."/>
            <person name="Charron P."/>
            <person name="Farinelli L."/>
            <person name="Marton T."/>
            <person name="Kruger M."/>
            <person name="Pelin A."/>
            <person name="Brachmann A."/>
            <person name="Corradi N."/>
        </authorList>
    </citation>
    <scope>NUCLEOTIDE SEQUENCE [LARGE SCALE GENOMIC DNA]</scope>
    <source>
        <strain evidence="1 2">A5</strain>
    </source>
</reference>
<evidence type="ECO:0008006" key="3">
    <source>
        <dbReference type="Google" id="ProtNLM"/>
    </source>
</evidence>
<name>A0A2N0NH59_9GLOM</name>
<reference evidence="1 2" key="2">
    <citation type="submission" date="2017-09" db="EMBL/GenBank/DDBJ databases">
        <title>Extensive intraspecific genome diversity in a model arbuscular mycorrhizal fungus.</title>
        <authorList>
            <person name="Chen E.C."/>
            <person name="Morin E."/>
            <person name="Beaudet D."/>
            <person name="Noel J."/>
            <person name="Ndikumana S."/>
            <person name="Charron P."/>
            <person name="St-Onge C."/>
            <person name="Giorgi J."/>
            <person name="Grigoriev I.V."/>
            <person name="Roux C."/>
            <person name="Martin F.M."/>
            <person name="Corradi N."/>
        </authorList>
    </citation>
    <scope>NUCLEOTIDE SEQUENCE [LARGE SCALE GENOMIC DNA]</scope>
    <source>
        <strain evidence="1 2">A5</strain>
    </source>
</reference>